<keyword evidence="7" id="KW-0539">Nucleus</keyword>
<sequence>MARLSLTRSKHRMKISQIVVTFWNEVMTAITWFFLSQCASYYKYTGGKLRMKNISLDVDRQSILHKYAYKSDTACISNLRMTRRCFTKLCDMPHTLGGLRTSRYMDIDEQVAIFLHIIAHDVKNRVMIGRFQRYGQTISKIVMLVCNVVIRLHPHLLKKPKPVTENSTDQGWKWFKNCLGALDGTHIKCLVPLKDKPKYRTRKNDIATNVLGVCSQDIQFIYVLPGWKGPVADGRVFRDALLWPHGLKVPRLGYYLVDAGYTNGECFLAPYRGVMEKSRNYHNWTIPEDAKLVEALVNMVNMGEFKADNGFKSGYLQRLENAVKEKIPNSGILVEPSVWDSYIQVHKEARKWRNKIFPHYEDLCIIFGKDRAQGNKAKDFAQMEEGANNEEQSEQIEDGICNNPKLFIAENPFYPNNSSEIEMSRYRFWA</sequence>
<evidence type="ECO:0000256" key="6">
    <source>
        <dbReference type="ARBA" id="ARBA00022801"/>
    </source>
</evidence>
<feature type="transmembrane region" description="Helical" evidence="8">
    <location>
        <begin position="15"/>
        <end position="35"/>
    </location>
</feature>
<reference evidence="11 12" key="1">
    <citation type="journal article" date="2017" name="Nat. Commun.">
        <title>Genome assembly with in vitro proximity ligation data and whole-genome triplication in lettuce.</title>
        <authorList>
            <person name="Reyes-Chin-Wo S."/>
            <person name="Wang Z."/>
            <person name="Yang X."/>
            <person name="Kozik A."/>
            <person name="Arikit S."/>
            <person name="Song C."/>
            <person name="Xia L."/>
            <person name="Froenicke L."/>
            <person name="Lavelle D.O."/>
            <person name="Truco M.J."/>
            <person name="Xia R."/>
            <person name="Zhu S."/>
            <person name="Xu C."/>
            <person name="Xu H."/>
            <person name="Xu X."/>
            <person name="Cox K."/>
            <person name="Korf I."/>
            <person name="Meyers B.C."/>
            <person name="Michelmore R.W."/>
        </authorList>
    </citation>
    <scope>NUCLEOTIDE SEQUENCE [LARGE SCALE GENOMIC DNA]</scope>
    <source>
        <strain evidence="12">cv. Salinas</strain>
        <tissue evidence="11">Seedlings</tissue>
    </source>
</reference>
<comment type="subcellular location">
    <subcellularLocation>
        <location evidence="2">Nucleus</location>
    </subcellularLocation>
</comment>
<comment type="similarity">
    <text evidence="3">Belongs to the HARBI1 family.</text>
</comment>
<dbReference type="GO" id="GO:0046872">
    <property type="term" value="F:metal ion binding"/>
    <property type="evidence" value="ECO:0007669"/>
    <property type="project" value="UniProtKB-KW"/>
</dbReference>
<dbReference type="GO" id="GO:0005634">
    <property type="term" value="C:nucleus"/>
    <property type="evidence" value="ECO:0007669"/>
    <property type="project" value="UniProtKB-SubCell"/>
</dbReference>
<dbReference type="Pfam" id="PF13359">
    <property type="entry name" value="DDE_Tnp_4"/>
    <property type="match status" value="1"/>
</dbReference>
<protein>
    <recommendedName>
        <fullName evidence="13">DDE Tnp4 domain-containing protein</fullName>
    </recommendedName>
</protein>
<evidence type="ECO:0000313" key="12">
    <source>
        <dbReference type="Proteomes" id="UP000235145"/>
    </source>
</evidence>
<dbReference type="InterPro" id="IPR045249">
    <property type="entry name" value="HARBI1-like"/>
</dbReference>
<dbReference type="InterPro" id="IPR027806">
    <property type="entry name" value="HARBI1_dom"/>
</dbReference>
<comment type="caution">
    <text evidence="11">The sequence shown here is derived from an EMBL/GenBank/DDBJ whole genome shotgun (WGS) entry which is preliminary data.</text>
</comment>
<keyword evidence="8" id="KW-0472">Membrane</keyword>
<name>A0A9R1W5A8_LACSA</name>
<evidence type="ECO:0000259" key="9">
    <source>
        <dbReference type="Pfam" id="PF13359"/>
    </source>
</evidence>
<dbReference type="AlphaFoldDB" id="A0A9R1W5A8"/>
<evidence type="ECO:0000259" key="10">
    <source>
        <dbReference type="Pfam" id="PF26138"/>
    </source>
</evidence>
<dbReference type="Pfam" id="PF26138">
    <property type="entry name" value="DUF8040"/>
    <property type="match status" value="1"/>
</dbReference>
<dbReference type="Proteomes" id="UP000235145">
    <property type="component" value="Unassembled WGS sequence"/>
</dbReference>
<comment type="cofactor">
    <cofactor evidence="1">
        <name>a divalent metal cation</name>
        <dbReference type="ChEBI" id="CHEBI:60240"/>
    </cofactor>
</comment>
<keyword evidence="8" id="KW-1133">Transmembrane helix</keyword>
<keyword evidence="8" id="KW-0812">Transmembrane</keyword>
<keyword evidence="6" id="KW-0378">Hydrolase</keyword>
<evidence type="ECO:0000256" key="3">
    <source>
        <dbReference type="ARBA" id="ARBA00006958"/>
    </source>
</evidence>
<accession>A0A9R1W5A8</accession>
<feature type="domain" description="DUF8040" evidence="10">
    <location>
        <begin position="69"/>
        <end position="150"/>
    </location>
</feature>
<organism evidence="11 12">
    <name type="scientific">Lactuca sativa</name>
    <name type="common">Garden lettuce</name>
    <dbReference type="NCBI Taxonomy" id="4236"/>
    <lineage>
        <taxon>Eukaryota</taxon>
        <taxon>Viridiplantae</taxon>
        <taxon>Streptophyta</taxon>
        <taxon>Embryophyta</taxon>
        <taxon>Tracheophyta</taxon>
        <taxon>Spermatophyta</taxon>
        <taxon>Magnoliopsida</taxon>
        <taxon>eudicotyledons</taxon>
        <taxon>Gunneridae</taxon>
        <taxon>Pentapetalae</taxon>
        <taxon>asterids</taxon>
        <taxon>campanulids</taxon>
        <taxon>Asterales</taxon>
        <taxon>Asteraceae</taxon>
        <taxon>Cichorioideae</taxon>
        <taxon>Cichorieae</taxon>
        <taxon>Lactucinae</taxon>
        <taxon>Lactuca</taxon>
    </lineage>
</organism>
<evidence type="ECO:0000256" key="5">
    <source>
        <dbReference type="ARBA" id="ARBA00022723"/>
    </source>
</evidence>
<dbReference type="EMBL" id="NBSK02000003">
    <property type="protein sequence ID" value="KAJ0216405.1"/>
    <property type="molecule type" value="Genomic_DNA"/>
</dbReference>
<evidence type="ECO:0008006" key="13">
    <source>
        <dbReference type="Google" id="ProtNLM"/>
    </source>
</evidence>
<dbReference type="PANTHER" id="PTHR22930">
    <property type="match status" value="1"/>
</dbReference>
<dbReference type="PANTHER" id="PTHR22930:SF293">
    <property type="entry name" value="PROTEIN ALP1-LIKE"/>
    <property type="match status" value="1"/>
</dbReference>
<feature type="domain" description="DDE Tnp4" evidence="9">
    <location>
        <begin position="182"/>
        <end position="276"/>
    </location>
</feature>
<dbReference type="GO" id="GO:0004518">
    <property type="term" value="F:nuclease activity"/>
    <property type="evidence" value="ECO:0007669"/>
    <property type="project" value="UniProtKB-KW"/>
</dbReference>
<evidence type="ECO:0000256" key="7">
    <source>
        <dbReference type="ARBA" id="ARBA00023242"/>
    </source>
</evidence>
<evidence type="ECO:0000256" key="2">
    <source>
        <dbReference type="ARBA" id="ARBA00004123"/>
    </source>
</evidence>
<keyword evidence="4" id="KW-0540">Nuclease</keyword>
<dbReference type="InterPro" id="IPR058353">
    <property type="entry name" value="DUF8040"/>
</dbReference>
<keyword evidence="12" id="KW-1185">Reference proteome</keyword>
<proteinExistence type="inferred from homology"/>
<gene>
    <name evidence="11" type="ORF">LSAT_V11C300153630</name>
</gene>
<evidence type="ECO:0000256" key="1">
    <source>
        <dbReference type="ARBA" id="ARBA00001968"/>
    </source>
</evidence>
<keyword evidence="5" id="KW-0479">Metal-binding</keyword>
<evidence type="ECO:0000256" key="8">
    <source>
        <dbReference type="SAM" id="Phobius"/>
    </source>
</evidence>
<evidence type="ECO:0000313" key="11">
    <source>
        <dbReference type="EMBL" id="KAJ0216405.1"/>
    </source>
</evidence>
<dbReference type="GO" id="GO:0016787">
    <property type="term" value="F:hydrolase activity"/>
    <property type="evidence" value="ECO:0007669"/>
    <property type="project" value="UniProtKB-KW"/>
</dbReference>
<evidence type="ECO:0000256" key="4">
    <source>
        <dbReference type="ARBA" id="ARBA00022722"/>
    </source>
</evidence>